<accession>A0A8J6N7N3</accession>
<dbReference type="Gene3D" id="3.40.50.720">
    <property type="entry name" value="NAD(P)-binding Rossmann-like Domain"/>
    <property type="match status" value="1"/>
</dbReference>
<feature type="domain" description="CoA-binding" evidence="1">
    <location>
        <begin position="1"/>
        <end position="32"/>
    </location>
</feature>
<proteinExistence type="predicted"/>
<evidence type="ECO:0000313" key="3">
    <source>
        <dbReference type="Proteomes" id="UP000603545"/>
    </source>
</evidence>
<reference evidence="2 3" key="1">
    <citation type="submission" date="2020-08" db="EMBL/GenBank/DDBJ databases">
        <title>Bridging the membrane lipid divide: bacteria of the FCB group superphylum have the potential to synthesize archaeal ether lipids.</title>
        <authorList>
            <person name="Villanueva L."/>
            <person name="Von Meijenfeldt F.A.B."/>
            <person name="Westbye A.B."/>
            <person name="Yadav S."/>
            <person name="Hopmans E.C."/>
            <person name="Dutilh B.E."/>
            <person name="Sinninghe Damste J.S."/>
        </authorList>
    </citation>
    <scope>NUCLEOTIDE SEQUENCE [LARGE SCALE GENOMIC DNA]</scope>
    <source>
        <strain evidence="2">NIOZ-UU82</strain>
    </source>
</reference>
<dbReference type="Pfam" id="PF13380">
    <property type="entry name" value="CoA_binding_2"/>
    <property type="match status" value="1"/>
</dbReference>
<dbReference type="AlphaFoldDB" id="A0A8J6N7N3"/>
<protein>
    <submittedName>
        <fullName evidence="2">CoA-binding protein</fullName>
    </submittedName>
</protein>
<sequence>MQLGVENQEAAELLAKAGIDVVMNRCIMVEHDRLCR</sequence>
<gene>
    <name evidence="2" type="ORF">H8E80_07530</name>
</gene>
<name>A0A8J6N7N3_9BACT</name>
<dbReference type="Proteomes" id="UP000603545">
    <property type="component" value="Unassembled WGS sequence"/>
</dbReference>
<dbReference type="InterPro" id="IPR036291">
    <property type="entry name" value="NAD(P)-bd_dom_sf"/>
</dbReference>
<dbReference type="SUPFAM" id="SSF51735">
    <property type="entry name" value="NAD(P)-binding Rossmann-fold domains"/>
    <property type="match status" value="1"/>
</dbReference>
<evidence type="ECO:0000313" key="2">
    <source>
        <dbReference type="EMBL" id="MBC8199878.1"/>
    </source>
</evidence>
<dbReference type="EMBL" id="JACNLL010000066">
    <property type="protein sequence ID" value="MBC8199878.1"/>
    <property type="molecule type" value="Genomic_DNA"/>
</dbReference>
<dbReference type="InterPro" id="IPR003781">
    <property type="entry name" value="CoA-bd"/>
</dbReference>
<organism evidence="2 3">
    <name type="scientific">Candidatus Desulfaltia bathyphila</name>
    <dbReference type="NCBI Taxonomy" id="2841697"/>
    <lineage>
        <taxon>Bacteria</taxon>
        <taxon>Pseudomonadati</taxon>
        <taxon>Thermodesulfobacteriota</taxon>
        <taxon>Desulfobacteria</taxon>
        <taxon>Desulfobacterales</taxon>
        <taxon>Desulfobacterales incertae sedis</taxon>
        <taxon>Candidatus Desulfaltia</taxon>
    </lineage>
</organism>
<evidence type="ECO:0000259" key="1">
    <source>
        <dbReference type="Pfam" id="PF13380"/>
    </source>
</evidence>
<comment type="caution">
    <text evidence="2">The sequence shown here is derived from an EMBL/GenBank/DDBJ whole genome shotgun (WGS) entry which is preliminary data.</text>
</comment>